<dbReference type="EMBL" id="CP108084">
    <property type="protein sequence ID" value="WUP52374.1"/>
    <property type="molecule type" value="Genomic_DNA"/>
</dbReference>
<dbReference type="OrthoDB" id="3695950at2"/>
<accession>A0A420EUN8</accession>
<feature type="transmembrane region" description="Helical" evidence="2">
    <location>
        <begin position="179"/>
        <end position="202"/>
    </location>
</feature>
<dbReference type="EMBL" id="RAQQ01000023">
    <property type="protein sequence ID" value="RKF24425.1"/>
    <property type="molecule type" value="Genomic_DNA"/>
</dbReference>
<keyword evidence="6" id="KW-1185">Reference proteome</keyword>
<name>A0A420EUN8_9ACTN</name>
<sequence>MDLWDLTRLLFRRWYVALPILLASVLTAALVGQSVKPDYRSTGNLVLIPAPGPVEPANPKQPTAERPKNPWGDLGLEALGNAAILKVLDQKTLKGLADSGLSDSITVQVTPRAPILYVEAVGNSPAQATATVREVIRLLVAEVAEQQKGFGVLPQDTITTLTLTDGADVEAVTSKVKRVLVVIVGLGLLITAAGTIAVDVLLRRRQRRRGRVDVDEADEALRAEAAAREPGQRRVDVPPHGHDGEAVRRARLGPEPGAYRSREQPGVGAERRVAVEPKPGRHPQQGVEYVPPRTPPTAAPAADRTVILPPARGQWSGREGRNGGR</sequence>
<keyword evidence="2" id="KW-0472">Membrane</keyword>
<dbReference type="Proteomes" id="UP000285744">
    <property type="component" value="Unassembled WGS sequence"/>
</dbReference>
<evidence type="ECO:0000256" key="2">
    <source>
        <dbReference type="SAM" id="Phobius"/>
    </source>
</evidence>
<feature type="compositionally biased region" description="Basic and acidic residues" evidence="1">
    <location>
        <begin position="269"/>
        <end position="279"/>
    </location>
</feature>
<feature type="region of interest" description="Disordered" evidence="1">
    <location>
        <begin position="224"/>
        <end position="325"/>
    </location>
</feature>
<dbReference type="RefSeq" id="WP_120331198.1">
    <property type="nucleotide sequence ID" value="NZ_CP108084.1"/>
</dbReference>
<protein>
    <recommendedName>
        <fullName evidence="7">Polysaccharide chain length determinant N-terminal domain-containing protein</fullName>
    </recommendedName>
</protein>
<evidence type="ECO:0000313" key="4">
    <source>
        <dbReference type="EMBL" id="WUP52374.1"/>
    </source>
</evidence>
<keyword evidence="2" id="KW-0812">Transmembrane</keyword>
<evidence type="ECO:0000313" key="5">
    <source>
        <dbReference type="Proteomes" id="UP000285744"/>
    </source>
</evidence>
<dbReference type="Proteomes" id="UP001432190">
    <property type="component" value="Chromosome"/>
</dbReference>
<evidence type="ECO:0000313" key="3">
    <source>
        <dbReference type="EMBL" id="RKF24425.1"/>
    </source>
</evidence>
<proteinExistence type="predicted"/>
<organism evidence="3 5">
    <name type="scientific">Micromonospora globbae</name>
    <dbReference type="NCBI Taxonomy" id="1894969"/>
    <lineage>
        <taxon>Bacteria</taxon>
        <taxon>Bacillati</taxon>
        <taxon>Actinomycetota</taxon>
        <taxon>Actinomycetes</taxon>
        <taxon>Micromonosporales</taxon>
        <taxon>Micromonosporaceae</taxon>
        <taxon>Micromonospora</taxon>
    </lineage>
</organism>
<evidence type="ECO:0000313" key="6">
    <source>
        <dbReference type="Proteomes" id="UP001432190"/>
    </source>
</evidence>
<evidence type="ECO:0008006" key="7">
    <source>
        <dbReference type="Google" id="ProtNLM"/>
    </source>
</evidence>
<keyword evidence="2" id="KW-1133">Transmembrane helix</keyword>
<feature type="compositionally biased region" description="Basic and acidic residues" evidence="1">
    <location>
        <begin position="224"/>
        <end position="248"/>
    </location>
</feature>
<dbReference type="AlphaFoldDB" id="A0A420EUN8"/>
<reference evidence="4" key="2">
    <citation type="submission" date="2022-10" db="EMBL/GenBank/DDBJ databases">
        <title>The complete genomes of actinobacterial strains from the NBC collection.</title>
        <authorList>
            <person name="Joergensen T.S."/>
            <person name="Alvarez Arevalo M."/>
            <person name="Sterndorff E.B."/>
            <person name="Faurdal D."/>
            <person name="Vuksanovic O."/>
            <person name="Mourched A.-S."/>
            <person name="Charusanti P."/>
            <person name="Shaw S."/>
            <person name="Blin K."/>
            <person name="Weber T."/>
        </authorList>
    </citation>
    <scope>NUCLEOTIDE SEQUENCE</scope>
    <source>
        <strain evidence="4">NBC_00256</strain>
    </source>
</reference>
<evidence type="ECO:0000256" key="1">
    <source>
        <dbReference type="SAM" id="MobiDB-lite"/>
    </source>
</evidence>
<gene>
    <name evidence="3" type="ORF">D7I43_25970</name>
    <name evidence="4" type="ORF">OG994_13040</name>
</gene>
<reference evidence="3 5" key="1">
    <citation type="journal article" date="2018" name="Int. J. Syst. Evol. Microbiol.">
        <title>Micromonospora globbae sp. nov., an endophytic actinomycete isolated from roots of Globba winitii C. H. Wright.</title>
        <authorList>
            <person name="Kuncharoen N."/>
            <person name="Pittayakhajonwut P."/>
            <person name="Tanasupawat S."/>
        </authorList>
    </citation>
    <scope>NUCLEOTIDE SEQUENCE [LARGE SCALE GENOMIC DNA]</scope>
    <source>
        <strain evidence="3 5">WPS1-2</strain>
    </source>
</reference>